<dbReference type="AlphaFoldDB" id="A0A7C9LBH5"/>
<dbReference type="RefSeq" id="WP_155716397.1">
    <property type="nucleotide sequence ID" value="NZ_VVIQ01000010.1"/>
</dbReference>
<evidence type="ECO:0000313" key="3">
    <source>
        <dbReference type="Proteomes" id="UP000482295"/>
    </source>
</evidence>
<evidence type="ECO:0000313" key="2">
    <source>
        <dbReference type="EMBL" id="MUL28513.1"/>
    </source>
</evidence>
<organism evidence="2 3">
    <name type="scientific">Prevotella vespertina</name>
    <dbReference type="NCBI Taxonomy" id="2608404"/>
    <lineage>
        <taxon>Bacteria</taxon>
        <taxon>Pseudomonadati</taxon>
        <taxon>Bacteroidota</taxon>
        <taxon>Bacteroidia</taxon>
        <taxon>Bacteroidales</taxon>
        <taxon>Prevotellaceae</taxon>
        <taxon>Prevotella</taxon>
    </lineage>
</organism>
<protein>
    <recommendedName>
        <fullName evidence="1">DUF5675 domain-containing protein</fullName>
    </recommendedName>
</protein>
<name>A0A7C9LBH5_9BACT</name>
<dbReference type="Proteomes" id="UP000482295">
    <property type="component" value="Unassembled WGS sequence"/>
</dbReference>
<sequence length="143" mass="16784">MEIKLIRQYYQKKYTIGRLYVNNYFFSDTLEPPSKRLSEKCSLKTIKKVKGEGFRAIPTGRYRILITRSQRFGKWLPLLLNVKGFEGIRIHAGNKPEDTRGCILLGFNRRKGYVLDSTQCVQQLMRRMTEAMEKGEKVFVKVK</sequence>
<reference evidence="2 3" key="1">
    <citation type="submission" date="2019-09" db="EMBL/GenBank/DDBJ databases">
        <title>Prevotella A2879 sp. nov., isolated from an abscess of a patient.</title>
        <authorList>
            <person name="Buhl M."/>
            <person name="Oberhettinger P."/>
        </authorList>
    </citation>
    <scope>NUCLEOTIDE SEQUENCE [LARGE SCALE GENOMIC DNA]</scope>
    <source>
        <strain evidence="2 3">A2879</strain>
    </source>
</reference>
<comment type="caution">
    <text evidence="2">The sequence shown here is derived from an EMBL/GenBank/DDBJ whole genome shotgun (WGS) entry which is preliminary data.</text>
</comment>
<proteinExistence type="predicted"/>
<dbReference type="Pfam" id="PF18925">
    <property type="entry name" value="DUF5675"/>
    <property type="match status" value="1"/>
</dbReference>
<accession>A0A7C9LBH5</accession>
<keyword evidence="3" id="KW-1185">Reference proteome</keyword>
<evidence type="ECO:0000259" key="1">
    <source>
        <dbReference type="Pfam" id="PF18925"/>
    </source>
</evidence>
<feature type="domain" description="DUF5675" evidence="1">
    <location>
        <begin position="5"/>
        <end position="129"/>
    </location>
</feature>
<gene>
    <name evidence="2" type="ORF">F0475_09415</name>
</gene>
<dbReference type="InterPro" id="IPR043732">
    <property type="entry name" value="DUF5675"/>
</dbReference>
<dbReference type="EMBL" id="VVIQ01000010">
    <property type="protein sequence ID" value="MUL28513.1"/>
    <property type="molecule type" value="Genomic_DNA"/>
</dbReference>